<dbReference type="PANTHER" id="PTHR48475">
    <property type="entry name" value="RIBONUCLEASE H"/>
    <property type="match status" value="1"/>
</dbReference>
<organism evidence="2 3">
    <name type="scientific">Escallonia rubra</name>
    <dbReference type="NCBI Taxonomy" id="112253"/>
    <lineage>
        <taxon>Eukaryota</taxon>
        <taxon>Viridiplantae</taxon>
        <taxon>Streptophyta</taxon>
        <taxon>Embryophyta</taxon>
        <taxon>Tracheophyta</taxon>
        <taxon>Spermatophyta</taxon>
        <taxon>Magnoliopsida</taxon>
        <taxon>eudicotyledons</taxon>
        <taxon>Gunneridae</taxon>
        <taxon>Pentapetalae</taxon>
        <taxon>asterids</taxon>
        <taxon>campanulids</taxon>
        <taxon>Escalloniales</taxon>
        <taxon>Escalloniaceae</taxon>
        <taxon>Escallonia</taxon>
    </lineage>
</organism>
<dbReference type="SUPFAM" id="SSF53098">
    <property type="entry name" value="Ribonuclease H-like"/>
    <property type="match status" value="1"/>
</dbReference>
<dbReference type="GO" id="GO:0003676">
    <property type="term" value="F:nucleic acid binding"/>
    <property type="evidence" value="ECO:0007669"/>
    <property type="project" value="InterPro"/>
</dbReference>
<accession>A0AA88UGM7</accession>
<dbReference type="InterPro" id="IPR002156">
    <property type="entry name" value="RNaseH_domain"/>
</dbReference>
<dbReference type="CDD" id="cd09279">
    <property type="entry name" value="RNase_HI_like"/>
    <property type="match status" value="1"/>
</dbReference>
<dbReference type="Pfam" id="PF13456">
    <property type="entry name" value="RVT_3"/>
    <property type="match status" value="1"/>
</dbReference>
<reference evidence="2" key="1">
    <citation type="submission" date="2022-12" db="EMBL/GenBank/DDBJ databases">
        <title>Draft genome assemblies for two species of Escallonia (Escalloniales).</title>
        <authorList>
            <person name="Chanderbali A."/>
            <person name="Dervinis C."/>
            <person name="Anghel I."/>
            <person name="Soltis D."/>
            <person name="Soltis P."/>
            <person name="Zapata F."/>
        </authorList>
    </citation>
    <scope>NUCLEOTIDE SEQUENCE</scope>
    <source>
        <strain evidence="2">UCBG92.1500</strain>
        <tissue evidence="2">Leaf</tissue>
    </source>
</reference>
<gene>
    <name evidence="2" type="ORF">RJ640_000195</name>
</gene>
<dbReference type="AlphaFoldDB" id="A0AA88UGM7"/>
<evidence type="ECO:0000313" key="3">
    <source>
        <dbReference type="Proteomes" id="UP001187471"/>
    </source>
</evidence>
<dbReference type="PANTHER" id="PTHR48475:SF1">
    <property type="entry name" value="RNASE H TYPE-1 DOMAIN-CONTAINING PROTEIN"/>
    <property type="match status" value="1"/>
</dbReference>
<evidence type="ECO:0000259" key="1">
    <source>
        <dbReference type="Pfam" id="PF13456"/>
    </source>
</evidence>
<dbReference type="Gene3D" id="3.30.420.10">
    <property type="entry name" value="Ribonuclease H-like superfamily/Ribonuclease H"/>
    <property type="match status" value="1"/>
</dbReference>
<keyword evidence="3" id="KW-1185">Reference proteome</keyword>
<feature type="domain" description="RNase H type-1" evidence="1">
    <location>
        <begin position="74"/>
        <end position="161"/>
    </location>
</feature>
<evidence type="ECO:0000313" key="2">
    <source>
        <dbReference type="EMBL" id="KAK2984179.1"/>
    </source>
</evidence>
<dbReference type="GO" id="GO:0004523">
    <property type="term" value="F:RNA-DNA hybrid ribonuclease activity"/>
    <property type="evidence" value="ECO:0007669"/>
    <property type="project" value="InterPro"/>
</dbReference>
<dbReference type="InterPro" id="IPR012337">
    <property type="entry name" value="RNaseH-like_sf"/>
</dbReference>
<dbReference type="Proteomes" id="UP001187471">
    <property type="component" value="Unassembled WGS sequence"/>
</dbReference>
<protein>
    <recommendedName>
        <fullName evidence="1">RNase H type-1 domain-containing protein</fullName>
    </recommendedName>
</protein>
<proteinExistence type="predicted"/>
<dbReference type="InterPro" id="IPR036397">
    <property type="entry name" value="RNaseH_sf"/>
</dbReference>
<dbReference type="EMBL" id="JAVXUO010001257">
    <property type="protein sequence ID" value="KAK2984179.1"/>
    <property type="molecule type" value="Genomic_DNA"/>
</dbReference>
<sequence>MEARHKEDRETRSLVPSRMKRKTKIEVSNDGTLKPKRRTIVITGQGKNRVEKQRVNDEEVVEAVMPHAVTIGKKCLNNVAEYQDLIIGLQMELELGIPSLAVSGDSKLVIIQLLREYEVHNEDLVPYFCYAIILINKFDSVELEHVPREENRMADALANLATTLALQVDNKVYIPVCQQRVLPELLDRRIEETDAILVRVVEAEDWRQPLVNYLEHGRLPEDIRHKTEIRRTAPRFIYYKDTLIFRSYEGLFLC</sequence>
<name>A0AA88UGM7_9ASTE</name>
<comment type="caution">
    <text evidence="2">The sequence shown here is derived from an EMBL/GenBank/DDBJ whole genome shotgun (WGS) entry which is preliminary data.</text>
</comment>